<evidence type="ECO:0000256" key="3">
    <source>
        <dbReference type="SAM" id="Phobius"/>
    </source>
</evidence>
<sequence length="150" mass="17171">MVQMQPRRREEPRIPNPRSARNATQRRVVRNSRARYRPIVLSLTVLLAVLVPVTGYVMLTSSMTGLTYSVEKAHARQKRLQDETLRLEDRVEQLSSDARLARLAAQLHMHPASTEIAVQLSPPQTRQQRIAFLSGIARWFHPAAAEKRRS</sequence>
<evidence type="ECO:0000256" key="2">
    <source>
        <dbReference type="SAM" id="MobiDB-lite"/>
    </source>
</evidence>
<feature type="transmembrane region" description="Helical" evidence="3">
    <location>
        <begin position="39"/>
        <end position="59"/>
    </location>
</feature>
<evidence type="ECO:0000313" key="4">
    <source>
        <dbReference type="EMBL" id="CBI03386.1"/>
    </source>
</evidence>
<protein>
    <recommendedName>
        <fullName evidence="5">Cell division protein FtsL</fullName>
    </recommendedName>
</protein>
<feature type="coiled-coil region" evidence="1">
    <location>
        <begin position="70"/>
        <end position="97"/>
    </location>
</feature>
<organism evidence="4">
    <name type="scientific">mine drainage metagenome</name>
    <dbReference type="NCBI Taxonomy" id="410659"/>
    <lineage>
        <taxon>unclassified sequences</taxon>
        <taxon>metagenomes</taxon>
        <taxon>ecological metagenomes</taxon>
    </lineage>
</organism>
<gene>
    <name evidence="4" type="ORF">CARN4_1551</name>
</gene>
<accession>E6Q860</accession>
<comment type="caution">
    <text evidence="4">The sequence shown here is derived from an EMBL/GenBank/DDBJ whole genome shotgun (WGS) entry which is preliminary data.</text>
</comment>
<keyword evidence="3" id="KW-0812">Transmembrane</keyword>
<evidence type="ECO:0008006" key="5">
    <source>
        <dbReference type="Google" id="ProtNLM"/>
    </source>
</evidence>
<keyword evidence="3" id="KW-0472">Membrane</keyword>
<feature type="region of interest" description="Disordered" evidence="2">
    <location>
        <begin position="1"/>
        <end position="27"/>
    </location>
</feature>
<proteinExistence type="predicted"/>
<keyword evidence="3" id="KW-1133">Transmembrane helix</keyword>
<dbReference type="EMBL" id="CABO01000060">
    <property type="protein sequence ID" value="CBI03386.1"/>
    <property type="molecule type" value="Genomic_DNA"/>
</dbReference>
<reference evidence="4" key="1">
    <citation type="submission" date="2009-10" db="EMBL/GenBank/DDBJ databases">
        <title>Diversity of trophic interactions inside an arsenic-rich microbial ecosystem.</title>
        <authorList>
            <person name="Bertin P.N."/>
            <person name="Heinrich-Salmeron A."/>
            <person name="Pelletier E."/>
            <person name="Goulhen-Chollet F."/>
            <person name="Arsene-Ploetze F."/>
            <person name="Gallien S."/>
            <person name="Calteau A."/>
            <person name="Vallenet D."/>
            <person name="Casiot C."/>
            <person name="Chane-Woon-Ming B."/>
            <person name="Giloteaux L."/>
            <person name="Barakat M."/>
            <person name="Bonnefoy V."/>
            <person name="Bruneel O."/>
            <person name="Chandler M."/>
            <person name="Cleiss J."/>
            <person name="Duran R."/>
            <person name="Elbaz-Poulichet F."/>
            <person name="Fonknechten N."/>
            <person name="Lauga B."/>
            <person name="Mornico D."/>
            <person name="Ortet P."/>
            <person name="Schaeffer C."/>
            <person name="Siguier P."/>
            <person name="Alexander Thil Smith A."/>
            <person name="Van Dorsselaer A."/>
            <person name="Weissenbach J."/>
            <person name="Medigue C."/>
            <person name="Le Paslier D."/>
        </authorList>
    </citation>
    <scope>NUCLEOTIDE SEQUENCE</scope>
</reference>
<evidence type="ECO:0000256" key="1">
    <source>
        <dbReference type="SAM" id="Coils"/>
    </source>
</evidence>
<dbReference type="AlphaFoldDB" id="E6Q860"/>
<keyword evidence="1" id="KW-0175">Coiled coil</keyword>
<name>E6Q860_9ZZZZ</name>